<feature type="transmembrane region" description="Helical" evidence="8">
    <location>
        <begin position="12"/>
        <end position="29"/>
    </location>
</feature>
<dbReference type="Proteomes" id="UP001204445">
    <property type="component" value="Unassembled WGS sequence"/>
</dbReference>
<evidence type="ECO:0000256" key="1">
    <source>
        <dbReference type="ARBA" id="ARBA00004429"/>
    </source>
</evidence>
<keyword evidence="5 8" id="KW-0812">Transmembrane</keyword>
<dbReference type="GO" id="GO:0015528">
    <property type="term" value="F:lactose:proton symporter activity"/>
    <property type="evidence" value="ECO:0007669"/>
    <property type="project" value="TreeGrafter"/>
</dbReference>
<feature type="transmembrane region" description="Helical" evidence="8">
    <location>
        <begin position="329"/>
        <end position="350"/>
    </location>
</feature>
<comment type="caution">
    <text evidence="10">The sequence shown here is derived from an EMBL/GenBank/DDBJ whole genome shotgun (WGS) entry which is preliminary data.</text>
</comment>
<sequence length="384" mass="42714">MSELIPYWRLSGFYFFYFATLGVFLPYWSLYLEDIGFGAGAIGTLTALLVGTKMVAPNVWGWLADHTGQRMRIIRLGSLLACISFAGVLFTQSYLGLALVLLVYGFCSNAALPQVEAMTLNHLRDREHAYPGIRLWGSIGFIAAVGICGWLLRDSALGLIPWIILVMLAFNWLVTLQLPPSEAAPQTEGDNRFRQVIRRPEVIALIGVCLLMQASHGPYYTFFSLYLQRAGYGLDLIGQLWALGVVAEVFVFMVLHRLLLRFGLRWLLLASLALAVLRWTLIGEFVDSLAVIVIAQLLHAATFGIYHAVTIQYIHRYFTGRLQGRGQALYSSLSFGAGVALGSLASGYLWEAVAPVWSFRFAIAASLLALIIAWYWIDYRQQGG</sequence>
<keyword evidence="3" id="KW-1003">Cell membrane</keyword>
<organism evidence="10 11">
    <name type="scientific">Methylohalomonas lacus</name>
    <dbReference type="NCBI Taxonomy" id="398773"/>
    <lineage>
        <taxon>Bacteria</taxon>
        <taxon>Pseudomonadati</taxon>
        <taxon>Pseudomonadota</taxon>
        <taxon>Gammaproteobacteria</taxon>
        <taxon>Methylohalomonadales</taxon>
        <taxon>Methylohalomonadaceae</taxon>
        <taxon>Methylohalomonas</taxon>
    </lineage>
</organism>
<feature type="domain" description="Major facilitator superfamily associated" evidence="9">
    <location>
        <begin position="7"/>
        <end position="361"/>
    </location>
</feature>
<reference evidence="10" key="1">
    <citation type="submission" date="2022-08" db="EMBL/GenBank/DDBJ databases">
        <title>Genomic Encyclopedia of Type Strains, Phase III (KMG-III): the genomes of soil and plant-associated and newly described type strains.</title>
        <authorList>
            <person name="Whitman W."/>
        </authorList>
    </citation>
    <scope>NUCLEOTIDE SEQUENCE</scope>
    <source>
        <strain evidence="10">HMT 1</strain>
    </source>
</reference>
<name>A0AAE3L4V6_9GAMM</name>
<evidence type="ECO:0000259" key="9">
    <source>
        <dbReference type="Pfam" id="PF12832"/>
    </source>
</evidence>
<dbReference type="AlphaFoldDB" id="A0AAE3L4V6"/>
<evidence type="ECO:0000256" key="5">
    <source>
        <dbReference type="ARBA" id="ARBA00022692"/>
    </source>
</evidence>
<comment type="subcellular location">
    <subcellularLocation>
        <location evidence="1">Cell inner membrane</location>
        <topology evidence="1">Multi-pass membrane protein</topology>
    </subcellularLocation>
</comment>
<keyword evidence="2" id="KW-0813">Transport</keyword>
<dbReference type="PANTHER" id="PTHR23522">
    <property type="entry name" value="BLL5896 PROTEIN"/>
    <property type="match status" value="1"/>
</dbReference>
<feature type="transmembrane region" description="Helical" evidence="8">
    <location>
        <begin position="288"/>
        <end position="309"/>
    </location>
</feature>
<accession>A0AAE3L4V6</accession>
<evidence type="ECO:0000256" key="6">
    <source>
        <dbReference type="ARBA" id="ARBA00022989"/>
    </source>
</evidence>
<feature type="transmembrane region" description="Helical" evidence="8">
    <location>
        <begin position="356"/>
        <end position="377"/>
    </location>
</feature>
<evidence type="ECO:0000256" key="8">
    <source>
        <dbReference type="SAM" id="Phobius"/>
    </source>
</evidence>
<feature type="transmembrane region" description="Helical" evidence="8">
    <location>
        <begin position="159"/>
        <end position="178"/>
    </location>
</feature>
<protein>
    <submittedName>
        <fullName evidence="10">PPP family 3-phenylpropionic acid transporter</fullName>
    </submittedName>
</protein>
<dbReference type="InterPro" id="IPR036259">
    <property type="entry name" value="MFS_trans_sf"/>
</dbReference>
<feature type="transmembrane region" description="Helical" evidence="8">
    <location>
        <begin position="262"/>
        <end position="282"/>
    </location>
</feature>
<evidence type="ECO:0000256" key="2">
    <source>
        <dbReference type="ARBA" id="ARBA00022448"/>
    </source>
</evidence>
<dbReference type="CDD" id="cd17335">
    <property type="entry name" value="MFS_MFSD6"/>
    <property type="match status" value="1"/>
</dbReference>
<feature type="transmembrane region" description="Helical" evidence="8">
    <location>
        <begin position="133"/>
        <end position="153"/>
    </location>
</feature>
<evidence type="ECO:0000256" key="7">
    <source>
        <dbReference type="ARBA" id="ARBA00023136"/>
    </source>
</evidence>
<dbReference type="Pfam" id="PF12832">
    <property type="entry name" value="MFS_1_like"/>
    <property type="match status" value="1"/>
</dbReference>
<dbReference type="PANTHER" id="PTHR23522:SF10">
    <property type="entry name" value="3-PHENYLPROPIONIC ACID TRANSPORTER-RELATED"/>
    <property type="match status" value="1"/>
</dbReference>
<evidence type="ECO:0000313" key="11">
    <source>
        <dbReference type="Proteomes" id="UP001204445"/>
    </source>
</evidence>
<evidence type="ECO:0000256" key="4">
    <source>
        <dbReference type="ARBA" id="ARBA00022519"/>
    </source>
</evidence>
<gene>
    <name evidence="10" type="ORF">J2T55_002592</name>
</gene>
<keyword evidence="4" id="KW-0997">Cell inner membrane</keyword>
<dbReference type="EMBL" id="JANUCT010000026">
    <property type="protein sequence ID" value="MCS3904553.1"/>
    <property type="molecule type" value="Genomic_DNA"/>
</dbReference>
<evidence type="ECO:0000256" key="3">
    <source>
        <dbReference type="ARBA" id="ARBA00022475"/>
    </source>
</evidence>
<dbReference type="GO" id="GO:0005886">
    <property type="term" value="C:plasma membrane"/>
    <property type="evidence" value="ECO:0007669"/>
    <property type="project" value="UniProtKB-SubCell"/>
</dbReference>
<proteinExistence type="predicted"/>
<dbReference type="GO" id="GO:0030395">
    <property type="term" value="F:lactose binding"/>
    <property type="evidence" value="ECO:0007669"/>
    <property type="project" value="TreeGrafter"/>
</dbReference>
<feature type="transmembrane region" description="Helical" evidence="8">
    <location>
        <begin position="73"/>
        <end position="90"/>
    </location>
</feature>
<feature type="transmembrane region" description="Helical" evidence="8">
    <location>
        <begin position="236"/>
        <end position="255"/>
    </location>
</feature>
<evidence type="ECO:0000313" key="10">
    <source>
        <dbReference type="EMBL" id="MCS3904553.1"/>
    </source>
</evidence>
<dbReference type="RefSeq" id="WP_259057692.1">
    <property type="nucleotide sequence ID" value="NZ_JANUCT010000026.1"/>
</dbReference>
<dbReference type="SUPFAM" id="SSF103473">
    <property type="entry name" value="MFS general substrate transporter"/>
    <property type="match status" value="1"/>
</dbReference>
<dbReference type="InterPro" id="IPR026032">
    <property type="entry name" value="HcaT-like"/>
</dbReference>
<dbReference type="Gene3D" id="1.20.1250.20">
    <property type="entry name" value="MFS general substrate transporter like domains"/>
    <property type="match status" value="2"/>
</dbReference>
<keyword evidence="6 8" id="KW-1133">Transmembrane helix</keyword>
<keyword evidence="11" id="KW-1185">Reference proteome</keyword>
<keyword evidence="7 8" id="KW-0472">Membrane</keyword>
<dbReference type="NCBIfam" id="NF037955">
    <property type="entry name" value="mfs"/>
    <property type="match status" value="1"/>
</dbReference>
<dbReference type="InterPro" id="IPR024989">
    <property type="entry name" value="MFS_assoc_dom"/>
</dbReference>
<dbReference type="PIRSF" id="PIRSF004925">
    <property type="entry name" value="HcaT"/>
    <property type="match status" value="1"/>
</dbReference>